<dbReference type="OrthoDB" id="268428at2759"/>
<name>A0A1D9PZ93_SCLS1</name>
<reference evidence="2" key="1">
    <citation type="journal article" date="2017" name="Genome Biol. Evol.">
        <title>The complete genome sequence of the phytopathogenic fungus Sclerotinia sclerotiorum reveals insights into the genome architecture of broad host range pathogens.</title>
        <authorList>
            <person name="Derbyshire M."/>
            <person name="Denton-Giles M."/>
            <person name="Hegedus D."/>
            <person name="Seifbarghy S."/>
            <person name="Rollins J."/>
            <person name="van Kan J."/>
            <person name="Seidl M.F."/>
            <person name="Faino L."/>
            <person name="Mbengue M."/>
            <person name="Navaud O."/>
            <person name="Raffaele S."/>
            <person name="Hammond-Kosack K."/>
            <person name="Heard S."/>
            <person name="Oliver R."/>
        </authorList>
    </citation>
    <scope>NUCLEOTIDE SEQUENCE [LARGE SCALE GENOMIC DNA]</scope>
    <source>
        <strain evidence="2">ATCC 18683 / 1980 / Ss-1</strain>
    </source>
</reference>
<dbReference type="EMBL" id="CP017816">
    <property type="protein sequence ID" value="APA08007.1"/>
    <property type="molecule type" value="Genomic_DNA"/>
</dbReference>
<sequence length="235" mass="26559">MASQTPPMMPVKLVIDPEGDLTVRLIDVETTIDPDTEKESKVVTTLAMYRKIQKIDLDDMRSLLYLAKELNRIHEFQAMTRKLAYGMSHHVQEDNPSQHRHLHLPHAVMGALNAARGSLHSKLLKGLFDPIDWFLSQQCQCMADSLFAYSSGLRKIGIWPIESCSKKSVQEILNNFDKFVCEVPKKCLLKMQVASKLLVLVEYGEEGDHAGTSGEEKVCDVPKKFIDLTTSEHHV</sequence>
<dbReference type="AlphaFoldDB" id="A0A1D9PZ93"/>
<evidence type="ECO:0000313" key="1">
    <source>
        <dbReference type="EMBL" id="APA08007.1"/>
    </source>
</evidence>
<dbReference type="Proteomes" id="UP000177798">
    <property type="component" value="Chromosome 3"/>
</dbReference>
<gene>
    <name evidence="1" type="ORF">sscle_03g027770</name>
</gene>
<protein>
    <submittedName>
        <fullName evidence="1">Uncharacterized protein</fullName>
    </submittedName>
</protein>
<evidence type="ECO:0000313" key="2">
    <source>
        <dbReference type="Proteomes" id="UP000177798"/>
    </source>
</evidence>
<proteinExistence type="predicted"/>
<organism evidence="1 2">
    <name type="scientific">Sclerotinia sclerotiorum (strain ATCC 18683 / 1980 / Ss-1)</name>
    <name type="common">White mold</name>
    <name type="synonym">Whetzelinia sclerotiorum</name>
    <dbReference type="NCBI Taxonomy" id="665079"/>
    <lineage>
        <taxon>Eukaryota</taxon>
        <taxon>Fungi</taxon>
        <taxon>Dikarya</taxon>
        <taxon>Ascomycota</taxon>
        <taxon>Pezizomycotina</taxon>
        <taxon>Leotiomycetes</taxon>
        <taxon>Helotiales</taxon>
        <taxon>Sclerotiniaceae</taxon>
        <taxon>Sclerotinia</taxon>
    </lineage>
</organism>
<dbReference type="VEuPathDB" id="FungiDB:sscle_03g027770"/>
<accession>A0A1D9PZ93</accession>